<dbReference type="Gene3D" id="3.50.50.60">
    <property type="entry name" value="FAD/NAD(P)-binding domain"/>
    <property type="match status" value="1"/>
</dbReference>
<comment type="caution">
    <text evidence="7">The sequence shown here is derived from an EMBL/GenBank/DDBJ whole genome shotgun (WGS) entry which is preliminary data.</text>
</comment>
<protein>
    <submittedName>
        <fullName evidence="7">TIGR03862 family flavoprotein</fullName>
    </submittedName>
</protein>
<keyword evidence="8" id="KW-1185">Reference proteome</keyword>
<dbReference type="InterPro" id="IPR036188">
    <property type="entry name" value="FAD/NAD-bd_sf"/>
</dbReference>
<reference evidence="7 8" key="1">
    <citation type="submission" date="2019-03" db="EMBL/GenBank/DDBJ databases">
        <title>Nitrincola sp. nov. isolated from an Indian soda lake.</title>
        <authorList>
            <person name="Joshi A."/>
            <person name="Thite S.V."/>
            <person name="Joseph N."/>
            <person name="Dhotre D."/>
            <person name="Moorthy M."/>
            <person name="Shouche Y.S."/>
        </authorList>
    </citation>
    <scope>NUCLEOTIDE SEQUENCE [LARGE SCALE GENOMIC DNA]</scope>
    <source>
        <strain evidence="7 8">MEB193</strain>
    </source>
</reference>
<feature type="compositionally biased region" description="Low complexity" evidence="4">
    <location>
        <begin position="8"/>
        <end position="19"/>
    </location>
</feature>
<feature type="domain" description="RsdA/BaiN/AoA(So)-like insert" evidence="6">
    <location>
        <begin position="214"/>
        <end position="368"/>
    </location>
</feature>
<evidence type="ECO:0000256" key="4">
    <source>
        <dbReference type="SAM" id="MobiDB-lite"/>
    </source>
</evidence>
<dbReference type="Gene3D" id="1.10.8.260">
    <property type="entry name" value="HI0933 insert domain-like"/>
    <property type="match status" value="1"/>
</dbReference>
<dbReference type="EMBL" id="SMRS01000003">
    <property type="protein sequence ID" value="KAA0875510.1"/>
    <property type="molecule type" value="Genomic_DNA"/>
</dbReference>
<keyword evidence="2" id="KW-0285">Flavoprotein</keyword>
<dbReference type="Proteomes" id="UP000325302">
    <property type="component" value="Unassembled WGS sequence"/>
</dbReference>
<dbReference type="SUPFAM" id="SSF51905">
    <property type="entry name" value="FAD/NAD(P)-binding domain"/>
    <property type="match status" value="1"/>
</dbReference>
<dbReference type="PANTHER" id="PTHR42887">
    <property type="entry name" value="OS12G0638800 PROTEIN"/>
    <property type="match status" value="1"/>
</dbReference>
<feature type="region of interest" description="Disordered" evidence="4">
    <location>
        <begin position="1"/>
        <end position="21"/>
    </location>
</feature>
<organism evidence="7 8">
    <name type="scientific">Nitrincola tapanii</name>
    <dbReference type="NCBI Taxonomy" id="1708751"/>
    <lineage>
        <taxon>Bacteria</taxon>
        <taxon>Pseudomonadati</taxon>
        <taxon>Pseudomonadota</taxon>
        <taxon>Gammaproteobacteria</taxon>
        <taxon>Oceanospirillales</taxon>
        <taxon>Oceanospirillaceae</taxon>
        <taxon>Nitrincola</taxon>
    </lineage>
</organism>
<evidence type="ECO:0000256" key="3">
    <source>
        <dbReference type="ARBA" id="ARBA00022827"/>
    </source>
</evidence>
<gene>
    <name evidence="7" type="ORF">E1H14_04970</name>
</gene>
<comment type="cofactor">
    <cofactor evidence="1">
        <name>FAD</name>
        <dbReference type="ChEBI" id="CHEBI:57692"/>
    </cofactor>
</comment>
<dbReference type="Pfam" id="PF03486">
    <property type="entry name" value="HI0933_like"/>
    <property type="match status" value="1"/>
</dbReference>
<evidence type="ECO:0000313" key="7">
    <source>
        <dbReference type="EMBL" id="KAA0875510.1"/>
    </source>
</evidence>
<dbReference type="Pfam" id="PF22780">
    <property type="entry name" value="HI0933_like_1st"/>
    <property type="match status" value="1"/>
</dbReference>
<dbReference type="PANTHER" id="PTHR42887:SF1">
    <property type="entry name" value="BLR3961 PROTEIN"/>
    <property type="match status" value="1"/>
</dbReference>
<evidence type="ECO:0000313" key="8">
    <source>
        <dbReference type="Proteomes" id="UP000325302"/>
    </source>
</evidence>
<evidence type="ECO:0000259" key="6">
    <source>
        <dbReference type="Pfam" id="PF22780"/>
    </source>
</evidence>
<dbReference type="AlphaFoldDB" id="A0A5A9W412"/>
<dbReference type="InterPro" id="IPR004792">
    <property type="entry name" value="BaiN-like"/>
</dbReference>
<dbReference type="InterPro" id="IPR057661">
    <property type="entry name" value="RsdA/BaiN/AoA(So)_Rossmann"/>
</dbReference>
<proteinExistence type="predicted"/>
<dbReference type="NCBIfam" id="TIGR00275">
    <property type="entry name" value="aminoacetone oxidase family FAD-binding enzyme"/>
    <property type="match status" value="1"/>
</dbReference>
<dbReference type="Gene3D" id="2.40.30.10">
    <property type="entry name" value="Translation factors"/>
    <property type="match status" value="1"/>
</dbReference>
<feature type="domain" description="RsdA/BaiN/AoA(So)-like Rossmann fold-like" evidence="5">
    <location>
        <begin position="26"/>
        <end position="420"/>
    </location>
</feature>
<evidence type="ECO:0000259" key="5">
    <source>
        <dbReference type="Pfam" id="PF03486"/>
    </source>
</evidence>
<evidence type="ECO:0000256" key="1">
    <source>
        <dbReference type="ARBA" id="ARBA00001974"/>
    </source>
</evidence>
<keyword evidence="3" id="KW-0274">FAD</keyword>
<sequence>MNPQHTLPPTDDSPTPTTSARPERIEVAIIGGGPAGLMAAEVLLEAGRQVHLFDAMPTLGRKFLMAGRGGLNLTHSEDAHSFQKRFYEQSDTLAPMLKTFTADDIRAWTQALGIETFIGSSGRIFPTEMKAAPLLRAWLSRLKQLGLVVHTRHRWLGKDLNTHCLHFLTPDGSRTYQAQTTLLALGGGSWAKLGSDGAWVDWLKHLGCKISTLRPCNGGFEYQWSEFILRHAGTPLKNICLSFHTADGHLWQKRGELMLTESGLEGSLIYAASTPLRRGLEAQGEMPIHLDLTPDRTPDDWMARLSRPRGKRSLSKHLQNCGLSRLQIDLLRERLRPEQLDNPTELIHTLKHYPVRILATRPIDEAISTAGGLCFSELNPQLMLKRCPGVFCAGEMLDWEAPTGGYLLTACFATGRWAAQGMLDYLASSEDQPSLTTT</sequence>
<dbReference type="InterPro" id="IPR022460">
    <property type="entry name" value="Flavoprotein_PP4765"/>
</dbReference>
<name>A0A5A9W412_9GAMM</name>
<dbReference type="InterPro" id="IPR055178">
    <property type="entry name" value="RsdA/BaiN/AoA(So)-like_dom"/>
</dbReference>
<dbReference type="InterPro" id="IPR023166">
    <property type="entry name" value="BaiN-like_dom_sf"/>
</dbReference>
<dbReference type="OrthoDB" id="5288829at2"/>
<accession>A0A5A9W412</accession>
<dbReference type="SUPFAM" id="SSF160996">
    <property type="entry name" value="HI0933 insert domain-like"/>
    <property type="match status" value="1"/>
</dbReference>
<evidence type="ECO:0000256" key="2">
    <source>
        <dbReference type="ARBA" id="ARBA00022630"/>
    </source>
</evidence>
<dbReference type="NCBIfam" id="TIGR03862">
    <property type="entry name" value="flavo_PP4765"/>
    <property type="match status" value="1"/>
</dbReference>